<keyword evidence="3" id="KW-1185">Reference proteome</keyword>
<reference evidence="2 3" key="1">
    <citation type="submission" date="2020-04" db="EMBL/GenBank/DDBJ databases">
        <title>Flammeovirga sp. SR4, a novel species isolated from seawater.</title>
        <authorList>
            <person name="Wang X."/>
        </authorList>
    </citation>
    <scope>NUCLEOTIDE SEQUENCE [LARGE SCALE GENOMIC DNA]</scope>
    <source>
        <strain evidence="2 3">ATCC 23126</strain>
    </source>
</reference>
<dbReference type="AlphaFoldDB" id="A0A7X9XAV5"/>
<keyword evidence="1" id="KW-0732">Signal</keyword>
<protein>
    <recommendedName>
        <fullName evidence="4">Outer membrane protein beta-barrel domain-containing protein</fullName>
    </recommendedName>
</protein>
<gene>
    <name evidence="2" type="ORF">HHU12_19025</name>
</gene>
<accession>A0A7X9XAV5</accession>
<dbReference type="RefSeq" id="WP_169658324.1">
    <property type="nucleotide sequence ID" value="NZ_JABANE010000055.1"/>
</dbReference>
<sequence length="215" mass="24607">MKNIITTLALLLSIFVYTSATAQVYNYVEDTTKTKEPSSEYKKPTDSDVDAFKDKKHSDLPLKDKIFFGGGLGFGFSNVHTQVAILPMVGYMVTPNFQVGMGFVYEYFERKDVSYKENNYGIRPFMRYMIPLKDGLRVFPQAEYYGFSNNREYKIANGETIKDSIWRDQFLLGAGVSQGIGRKGGVNFIALYDFSYDEKTSYSNSPWVIRIEFAF</sequence>
<name>A0A7X9XAV5_9BACT</name>
<dbReference type="EMBL" id="JABANE010000055">
    <property type="protein sequence ID" value="NME70075.1"/>
    <property type="molecule type" value="Genomic_DNA"/>
</dbReference>
<proteinExistence type="predicted"/>
<evidence type="ECO:0000256" key="1">
    <source>
        <dbReference type="SAM" id="SignalP"/>
    </source>
</evidence>
<evidence type="ECO:0000313" key="2">
    <source>
        <dbReference type="EMBL" id="NME70075.1"/>
    </source>
</evidence>
<dbReference type="Gene3D" id="2.40.160.20">
    <property type="match status" value="1"/>
</dbReference>
<evidence type="ECO:0000313" key="3">
    <source>
        <dbReference type="Proteomes" id="UP000576082"/>
    </source>
</evidence>
<organism evidence="2 3">
    <name type="scientific">Flammeovirga aprica JL-4</name>
    <dbReference type="NCBI Taxonomy" id="694437"/>
    <lineage>
        <taxon>Bacteria</taxon>
        <taxon>Pseudomonadati</taxon>
        <taxon>Bacteroidota</taxon>
        <taxon>Cytophagia</taxon>
        <taxon>Cytophagales</taxon>
        <taxon>Flammeovirgaceae</taxon>
        <taxon>Flammeovirga</taxon>
    </lineage>
</organism>
<evidence type="ECO:0008006" key="4">
    <source>
        <dbReference type="Google" id="ProtNLM"/>
    </source>
</evidence>
<comment type="caution">
    <text evidence="2">The sequence shown here is derived from an EMBL/GenBank/DDBJ whole genome shotgun (WGS) entry which is preliminary data.</text>
</comment>
<feature type="signal peptide" evidence="1">
    <location>
        <begin position="1"/>
        <end position="22"/>
    </location>
</feature>
<dbReference type="Proteomes" id="UP000576082">
    <property type="component" value="Unassembled WGS sequence"/>
</dbReference>
<feature type="chain" id="PRO_5030820143" description="Outer membrane protein beta-barrel domain-containing protein" evidence="1">
    <location>
        <begin position="23"/>
        <end position="215"/>
    </location>
</feature>